<dbReference type="AlphaFoldDB" id="A0AAV4TJ98"/>
<proteinExistence type="predicted"/>
<evidence type="ECO:0000256" key="1">
    <source>
        <dbReference type="SAM" id="MobiDB-lite"/>
    </source>
</evidence>
<evidence type="ECO:0000313" key="3">
    <source>
        <dbReference type="Proteomes" id="UP001054945"/>
    </source>
</evidence>
<reference evidence="2 3" key="1">
    <citation type="submission" date="2021-06" db="EMBL/GenBank/DDBJ databases">
        <title>Caerostris extrusa draft genome.</title>
        <authorList>
            <person name="Kono N."/>
            <person name="Arakawa K."/>
        </authorList>
    </citation>
    <scope>NUCLEOTIDE SEQUENCE [LARGE SCALE GENOMIC DNA]</scope>
</reference>
<gene>
    <name evidence="2" type="ORF">CEXT_338781</name>
</gene>
<protein>
    <submittedName>
        <fullName evidence="2">Uncharacterized protein</fullName>
    </submittedName>
</protein>
<keyword evidence="3" id="KW-1185">Reference proteome</keyword>
<comment type="caution">
    <text evidence="2">The sequence shown here is derived from an EMBL/GenBank/DDBJ whole genome shotgun (WGS) entry which is preliminary data.</text>
</comment>
<organism evidence="2 3">
    <name type="scientific">Caerostris extrusa</name>
    <name type="common">Bark spider</name>
    <name type="synonym">Caerostris bankana</name>
    <dbReference type="NCBI Taxonomy" id="172846"/>
    <lineage>
        <taxon>Eukaryota</taxon>
        <taxon>Metazoa</taxon>
        <taxon>Ecdysozoa</taxon>
        <taxon>Arthropoda</taxon>
        <taxon>Chelicerata</taxon>
        <taxon>Arachnida</taxon>
        <taxon>Araneae</taxon>
        <taxon>Araneomorphae</taxon>
        <taxon>Entelegynae</taxon>
        <taxon>Araneoidea</taxon>
        <taxon>Araneidae</taxon>
        <taxon>Caerostris</taxon>
    </lineage>
</organism>
<name>A0AAV4TJ98_CAEEX</name>
<sequence>MIQTKETVLFLGRYQDERHDDRIFPTPFSISITSHQSFRANHLFLNVNEHFEQKESIDPLPTLIGKSGGETENRRPPQLSWQRPKRSRGIFPFIDPQELEERFASDRKRKPSQLDFFMRNSHPHYLPEQLISPALKRPLRICRTDMPRWGKM</sequence>
<evidence type="ECO:0000313" key="2">
    <source>
        <dbReference type="EMBL" id="GIY45531.1"/>
    </source>
</evidence>
<accession>A0AAV4TJ98</accession>
<feature type="region of interest" description="Disordered" evidence="1">
    <location>
        <begin position="56"/>
        <end position="87"/>
    </location>
</feature>
<dbReference type="Proteomes" id="UP001054945">
    <property type="component" value="Unassembled WGS sequence"/>
</dbReference>
<dbReference type="EMBL" id="BPLR01011282">
    <property type="protein sequence ID" value="GIY45531.1"/>
    <property type="molecule type" value="Genomic_DNA"/>
</dbReference>